<dbReference type="Proteomes" id="UP000535182">
    <property type="component" value="Unassembled WGS sequence"/>
</dbReference>
<accession>A0A9X0U2U5</accession>
<gene>
    <name evidence="1" type="ORF">HDF14_000870</name>
</gene>
<name>A0A9X0U2U5_9BACT</name>
<comment type="caution">
    <text evidence="1">The sequence shown here is derived from an EMBL/GenBank/DDBJ whole genome shotgun (WGS) entry which is preliminary data.</text>
</comment>
<keyword evidence="2" id="KW-1185">Reference proteome</keyword>
<evidence type="ECO:0000313" key="1">
    <source>
        <dbReference type="EMBL" id="MBB5327265.1"/>
    </source>
</evidence>
<dbReference type="EMBL" id="JACHEB010000002">
    <property type="protein sequence ID" value="MBB5327265.1"/>
    <property type="molecule type" value="Genomic_DNA"/>
</dbReference>
<protein>
    <submittedName>
        <fullName evidence="1">Uncharacterized protein</fullName>
    </submittedName>
</protein>
<sequence length="62" mass="6913">MSNKRPNTFCADLSIAPSLFPCSQTADHTFAGWTQVTDCRMIHAQHVPRIPSSGQNERHDTT</sequence>
<proteinExistence type="predicted"/>
<dbReference type="AlphaFoldDB" id="A0A9X0U2U5"/>
<organism evidence="1 2">
    <name type="scientific">Tunturiibacter gelidiferens</name>
    <dbReference type="NCBI Taxonomy" id="3069689"/>
    <lineage>
        <taxon>Bacteria</taxon>
        <taxon>Pseudomonadati</taxon>
        <taxon>Acidobacteriota</taxon>
        <taxon>Terriglobia</taxon>
        <taxon>Terriglobales</taxon>
        <taxon>Acidobacteriaceae</taxon>
        <taxon>Tunturiibacter</taxon>
    </lineage>
</organism>
<reference evidence="1 2" key="1">
    <citation type="submission" date="2020-08" db="EMBL/GenBank/DDBJ databases">
        <title>Genomic Encyclopedia of Type Strains, Phase IV (KMG-V): Genome sequencing to study the core and pangenomes of soil and plant-associated prokaryotes.</title>
        <authorList>
            <person name="Whitman W."/>
        </authorList>
    </citation>
    <scope>NUCLEOTIDE SEQUENCE [LARGE SCALE GENOMIC DNA]</scope>
    <source>
        <strain evidence="1 2">X5P2</strain>
    </source>
</reference>
<evidence type="ECO:0000313" key="2">
    <source>
        <dbReference type="Proteomes" id="UP000535182"/>
    </source>
</evidence>